<feature type="compositionally biased region" description="Polar residues" evidence="1">
    <location>
        <begin position="48"/>
        <end position="60"/>
    </location>
</feature>
<proteinExistence type="predicted"/>
<dbReference type="Proteomes" id="UP001308005">
    <property type="component" value="Unassembled WGS sequence"/>
</dbReference>
<accession>A0ABU6CWW4</accession>
<organism evidence="2 3">
    <name type="scientific">Candidatus Thiothrix phosphatis</name>
    <dbReference type="NCBI Taxonomy" id="3112415"/>
    <lineage>
        <taxon>Bacteria</taxon>
        <taxon>Pseudomonadati</taxon>
        <taxon>Pseudomonadota</taxon>
        <taxon>Gammaproteobacteria</taxon>
        <taxon>Thiotrichales</taxon>
        <taxon>Thiotrichaceae</taxon>
        <taxon>Thiothrix</taxon>
    </lineage>
</organism>
<dbReference type="RefSeq" id="WP_324694845.1">
    <property type="nucleotide sequence ID" value="NZ_JAYMYJ010000094.1"/>
</dbReference>
<feature type="region of interest" description="Disordered" evidence="1">
    <location>
        <begin position="39"/>
        <end position="66"/>
    </location>
</feature>
<evidence type="ECO:0000256" key="1">
    <source>
        <dbReference type="SAM" id="MobiDB-lite"/>
    </source>
</evidence>
<protein>
    <submittedName>
        <fullName evidence="2">Uncharacterized protein</fullName>
    </submittedName>
</protein>
<reference evidence="2 3" key="2">
    <citation type="submission" date="2024-01" db="EMBL/GenBank/DDBJ databases">
        <authorList>
            <person name="Xie X."/>
        </authorList>
    </citation>
    <scope>NUCLEOTIDE SEQUENCE [LARGE SCALE GENOMIC DNA]</scope>
    <source>
        <strain evidence="2">SCUT-1</strain>
    </source>
</reference>
<comment type="caution">
    <text evidence="2">The sequence shown here is derived from an EMBL/GenBank/DDBJ whole genome shotgun (WGS) entry which is preliminary data.</text>
</comment>
<keyword evidence="3" id="KW-1185">Reference proteome</keyword>
<dbReference type="EMBL" id="JAYMYJ010000094">
    <property type="protein sequence ID" value="MEB4591324.1"/>
    <property type="molecule type" value="Genomic_DNA"/>
</dbReference>
<reference evidence="3" key="1">
    <citation type="submission" date="2023-07" db="EMBL/GenBank/DDBJ databases">
        <title>The carbon used by Thiothrix.</title>
        <authorList>
            <person name="Chen L."/>
        </authorList>
    </citation>
    <scope>NUCLEOTIDE SEQUENCE [LARGE SCALE GENOMIC DNA]</scope>
</reference>
<gene>
    <name evidence="2" type="ORF">VSS37_10070</name>
</gene>
<evidence type="ECO:0000313" key="2">
    <source>
        <dbReference type="EMBL" id="MEB4591324.1"/>
    </source>
</evidence>
<sequence>MKNFLPKQLRMMLNALEAQHFREYMSFDDKQAALETLLADNGPDGQPQPHNTAIPLTNASPAGGSC</sequence>
<name>A0ABU6CWW4_9GAMM</name>
<evidence type="ECO:0000313" key="3">
    <source>
        <dbReference type="Proteomes" id="UP001308005"/>
    </source>
</evidence>